<proteinExistence type="predicted"/>
<evidence type="ECO:0000313" key="2">
    <source>
        <dbReference type="EMBL" id="VWX35079.1"/>
    </source>
</evidence>
<organism evidence="2 3">
    <name type="scientific">Exiguobacterium oxidotolerans</name>
    <dbReference type="NCBI Taxonomy" id="223958"/>
    <lineage>
        <taxon>Bacteria</taxon>
        <taxon>Bacillati</taxon>
        <taxon>Bacillota</taxon>
        <taxon>Bacilli</taxon>
        <taxon>Bacillales</taxon>
        <taxon>Bacillales Family XII. Incertae Sedis</taxon>
        <taxon>Exiguobacterium</taxon>
    </lineage>
</organism>
<dbReference type="Proteomes" id="UP000439752">
    <property type="component" value="Unassembled WGS sequence"/>
</dbReference>
<keyword evidence="1" id="KW-1133">Transmembrane helix</keyword>
<accession>A0A653I7U1</accession>
<dbReference type="AlphaFoldDB" id="A0A653I7U1"/>
<gene>
    <name evidence="2" type="ORF">EXIGUO9Y_200050</name>
</gene>
<name>A0A653I7U1_9BACL</name>
<dbReference type="EMBL" id="CABWKQ010000013">
    <property type="protein sequence ID" value="VWX35079.1"/>
    <property type="molecule type" value="Genomic_DNA"/>
</dbReference>
<evidence type="ECO:0000256" key="1">
    <source>
        <dbReference type="SAM" id="Phobius"/>
    </source>
</evidence>
<reference evidence="2 3" key="1">
    <citation type="submission" date="2019-10" db="EMBL/GenBank/DDBJ databases">
        <authorList>
            <person name="Karimi E."/>
        </authorList>
    </citation>
    <scope>NUCLEOTIDE SEQUENCE [LARGE SCALE GENOMIC DNA]</scope>
    <source>
        <strain evidence="2">Exiguobacterium sp. 9Y</strain>
    </source>
</reference>
<sequence length="27" mass="3113">MLERLAKIMFGVSIAFLVVGLLWIFMN</sequence>
<protein>
    <submittedName>
        <fullName evidence="2">Uncharacterized protein</fullName>
    </submittedName>
</protein>
<keyword evidence="3" id="KW-1185">Reference proteome</keyword>
<feature type="transmembrane region" description="Helical" evidence="1">
    <location>
        <begin position="6"/>
        <end position="26"/>
    </location>
</feature>
<keyword evidence="1" id="KW-0472">Membrane</keyword>
<keyword evidence="1" id="KW-0812">Transmembrane</keyword>
<evidence type="ECO:0000313" key="3">
    <source>
        <dbReference type="Proteomes" id="UP000439752"/>
    </source>
</evidence>